<dbReference type="Proteomes" id="UP000054560">
    <property type="component" value="Unassembled WGS sequence"/>
</dbReference>
<feature type="non-terminal residue" evidence="1">
    <location>
        <position position="1"/>
    </location>
</feature>
<proteinExistence type="predicted"/>
<sequence length="51" mass="5550">RCHIWERLQPNGLDTQIDSADFSAGEKQLICIAAGIVNDAKVSDRPQGIQA</sequence>
<organism evidence="1 2">
    <name type="scientific">Sphaeroforma arctica JP610</name>
    <dbReference type="NCBI Taxonomy" id="667725"/>
    <lineage>
        <taxon>Eukaryota</taxon>
        <taxon>Ichthyosporea</taxon>
        <taxon>Ichthyophonida</taxon>
        <taxon>Sphaeroforma</taxon>
    </lineage>
</organism>
<dbReference type="AlphaFoldDB" id="A0A0L0EY18"/>
<dbReference type="RefSeq" id="XP_014143289.1">
    <property type="nucleotide sequence ID" value="XM_014287814.1"/>
</dbReference>
<evidence type="ECO:0000313" key="1">
    <source>
        <dbReference type="EMBL" id="KNC69387.1"/>
    </source>
</evidence>
<name>A0A0L0EY18_9EUKA</name>
<protein>
    <recommendedName>
        <fullName evidence="3">ABC transporter domain-containing protein</fullName>
    </recommendedName>
</protein>
<evidence type="ECO:0008006" key="3">
    <source>
        <dbReference type="Google" id="ProtNLM"/>
    </source>
</evidence>
<gene>
    <name evidence="1" type="ORF">SARC_18103</name>
</gene>
<keyword evidence="2" id="KW-1185">Reference proteome</keyword>
<dbReference type="GeneID" id="25918607"/>
<accession>A0A0L0EY18</accession>
<reference evidence="1 2" key="1">
    <citation type="submission" date="2011-02" db="EMBL/GenBank/DDBJ databases">
        <title>The Genome Sequence of Sphaeroforma arctica JP610.</title>
        <authorList>
            <consortium name="The Broad Institute Genome Sequencing Platform"/>
            <person name="Russ C."/>
            <person name="Cuomo C."/>
            <person name="Young S.K."/>
            <person name="Zeng Q."/>
            <person name="Gargeya S."/>
            <person name="Alvarado L."/>
            <person name="Berlin A."/>
            <person name="Chapman S.B."/>
            <person name="Chen Z."/>
            <person name="Freedman E."/>
            <person name="Gellesch M."/>
            <person name="Goldberg J."/>
            <person name="Griggs A."/>
            <person name="Gujja S."/>
            <person name="Heilman E."/>
            <person name="Heiman D."/>
            <person name="Howarth C."/>
            <person name="Mehta T."/>
            <person name="Neiman D."/>
            <person name="Pearson M."/>
            <person name="Roberts A."/>
            <person name="Saif S."/>
            <person name="Shea T."/>
            <person name="Shenoy N."/>
            <person name="Sisk P."/>
            <person name="Stolte C."/>
            <person name="Sykes S."/>
            <person name="White J."/>
            <person name="Yandava C."/>
            <person name="Burger G."/>
            <person name="Gray M.W."/>
            <person name="Holland P.W.H."/>
            <person name="King N."/>
            <person name="Lang F.B.F."/>
            <person name="Roger A.J."/>
            <person name="Ruiz-Trillo I."/>
            <person name="Haas B."/>
            <person name="Nusbaum C."/>
            <person name="Birren B."/>
        </authorList>
    </citation>
    <scope>NUCLEOTIDE SEQUENCE [LARGE SCALE GENOMIC DNA]</scope>
    <source>
        <strain evidence="1 2">JP610</strain>
    </source>
</reference>
<evidence type="ECO:0000313" key="2">
    <source>
        <dbReference type="Proteomes" id="UP000054560"/>
    </source>
</evidence>
<dbReference type="EMBL" id="KQ255413">
    <property type="protein sequence ID" value="KNC69387.1"/>
    <property type="molecule type" value="Genomic_DNA"/>
</dbReference>